<evidence type="ECO:0000313" key="3">
    <source>
        <dbReference type="Proteomes" id="UP001303046"/>
    </source>
</evidence>
<evidence type="ECO:0000256" key="1">
    <source>
        <dbReference type="SAM" id="MobiDB-lite"/>
    </source>
</evidence>
<protein>
    <submittedName>
        <fullName evidence="2">Uncharacterized protein</fullName>
    </submittedName>
</protein>
<feature type="region of interest" description="Disordered" evidence="1">
    <location>
        <begin position="214"/>
        <end position="254"/>
    </location>
</feature>
<accession>A0ABR1CV17</accession>
<comment type="caution">
    <text evidence="2">The sequence shown here is derived from an EMBL/GenBank/DDBJ whole genome shotgun (WGS) entry which is preliminary data.</text>
</comment>
<proteinExistence type="predicted"/>
<gene>
    <name evidence="2" type="primary">Necator_chrIII.g10464</name>
    <name evidence="2" type="ORF">RB195_009699</name>
</gene>
<dbReference type="EMBL" id="JAVFWL010000003">
    <property type="protein sequence ID" value="KAK6741980.1"/>
    <property type="molecule type" value="Genomic_DNA"/>
</dbReference>
<sequence>MQSWSLSDLCRHRSGMLLTGGCSVDLLTLTIISCNCVSLVSNETLKIYKCALSSKCCTRNSSSSPFAPFSKLTSLLEVPDVCYLFHEKFPPLPRKVVLRNSTFENATIFPSFGPFRPPSAKRPFLNSTARFASNIDDSESKAARREEFRRLRFHFGREVPVVGICMCVAFDCALIALTCAVLNNEDLSEDDQEAEEFESIESLHGRLMREVQTQTLPERQKTYVDKSVQTDTPYVESTEERRTLKSNSRHQSDC</sequence>
<name>A0ABR1CV17_NECAM</name>
<keyword evidence="3" id="KW-1185">Reference proteome</keyword>
<organism evidence="2 3">
    <name type="scientific">Necator americanus</name>
    <name type="common">Human hookworm</name>
    <dbReference type="NCBI Taxonomy" id="51031"/>
    <lineage>
        <taxon>Eukaryota</taxon>
        <taxon>Metazoa</taxon>
        <taxon>Ecdysozoa</taxon>
        <taxon>Nematoda</taxon>
        <taxon>Chromadorea</taxon>
        <taxon>Rhabditida</taxon>
        <taxon>Rhabditina</taxon>
        <taxon>Rhabditomorpha</taxon>
        <taxon>Strongyloidea</taxon>
        <taxon>Ancylostomatidae</taxon>
        <taxon>Bunostominae</taxon>
        <taxon>Necator</taxon>
    </lineage>
</organism>
<evidence type="ECO:0000313" key="2">
    <source>
        <dbReference type="EMBL" id="KAK6741980.1"/>
    </source>
</evidence>
<reference evidence="2 3" key="1">
    <citation type="submission" date="2023-08" db="EMBL/GenBank/DDBJ databases">
        <title>A Necator americanus chromosomal reference genome.</title>
        <authorList>
            <person name="Ilik V."/>
            <person name="Petrzelkova K.J."/>
            <person name="Pardy F."/>
            <person name="Fuh T."/>
            <person name="Niatou-Singa F.S."/>
            <person name="Gouil Q."/>
            <person name="Baker L."/>
            <person name="Ritchie M.E."/>
            <person name="Jex A.R."/>
            <person name="Gazzola D."/>
            <person name="Li H."/>
            <person name="Toshio Fujiwara R."/>
            <person name="Zhan B."/>
            <person name="Aroian R.V."/>
            <person name="Pafco B."/>
            <person name="Schwarz E.M."/>
        </authorList>
    </citation>
    <scope>NUCLEOTIDE SEQUENCE [LARGE SCALE GENOMIC DNA]</scope>
    <source>
        <strain evidence="2 3">Aroian</strain>
        <tissue evidence="2">Whole animal</tissue>
    </source>
</reference>
<dbReference type="Proteomes" id="UP001303046">
    <property type="component" value="Unassembled WGS sequence"/>
</dbReference>